<keyword evidence="1" id="KW-1133">Transmembrane helix</keyword>
<accession>A0A939LV86</accession>
<keyword evidence="1" id="KW-0812">Transmembrane</keyword>
<proteinExistence type="predicted"/>
<organism evidence="2 3">
    <name type="scientific">Actinotalea soli</name>
    <dbReference type="NCBI Taxonomy" id="2819234"/>
    <lineage>
        <taxon>Bacteria</taxon>
        <taxon>Bacillati</taxon>
        <taxon>Actinomycetota</taxon>
        <taxon>Actinomycetes</taxon>
        <taxon>Micrococcales</taxon>
        <taxon>Cellulomonadaceae</taxon>
        <taxon>Actinotalea</taxon>
    </lineage>
</organism>
<feature type="transmembrane region" description="Helical" evidence="1">
    <location>
        <begin position="59"/>
        <end position="78"/>
    </location>
</feature>
<gene>
    <name evidence="2" type="ORF">J4G33_08840</name>
</gene>
<evidence type="ECO:0000313" key="3">
    <source>
        <dbReference type="Proteomes" id="UP000664209"/>
    </source>
</evidence>
<feature type="transmembrane region" description="Helical" evidence="1">
    <location>
        <begin position="84"/>
        <end position="108"/>
    </location>
</feature>
<dbReference type="Proteomes" id="UP000664209">
    <property type="component" value="Unassembled WGS sequence"/>
</dbReference>
<evidence type="ECO:0000313" key="2">
    <source>
        <dbReference type="EMBL" id="MBO1751907.1"/>
    </source>
</evidence>
<feature type="transmembrane region" description="Helical" evidence="1">
    <location>
        <begin position="35"/>
        <end position="52"/>
    </location>
</feature>
<reference evidence="2" key="1">
    <citation type="submission" date="2021-03" db="EMBL/GenBank/DDBJ databases">
        <title>Actinotalea soli sp. nov., isolated from soil.</title>
        <authorList>
            <person name="Ping W."/>
            <person name="Zhang J."/>
        </authorList>
    </citation>
    <scope>NUCLEOTIDE SEQUENCE</scope>
    <source>
        <strain evidence="2">BY-33</strain>
    </source>
</reference>
<keyword evidence="1" id="KW-0472">Membrane</keyword>
<name>A0A939LV86_9CELL</name>
<feature type="transmembrane region" description="Helical" evidence="1">
    <location>
        <begin position="12"/>
        <end position="29"/>
    </location>
</feature>
<comment type="caution">
    <text evidence="2">The sequence shown here is derived from an EMBL/GenBank/DDBJ whole genome shotgun (WGS) entry which is preliminary data.</text>
</comment>
<dbReference type="RefSeq" id="WP_208055554.1">
    <property type="nucleotide sequence ID" value="NZ_JAGEMK010000003.1"/>
</dbReference>
<keyword evidence="3" id="KW-1185">Reference proteome</keyword>
<protein>
    <submittedName>
        <fullName evidence="2">Uncharacterized protein</fullName>
    </submittedName>
</protein>
<sequence length="124" mass="12403">MDLISGRQIGRYLALLLVGVVVGVVGTGVHRAETPWGLVLALVTVAAAGVLARAWVGGVGILVIALGVFTTVSVLAGQGPGGDVLVALEPIGVIWYGGALAAGLAAVLPRRWFSADPVSQGAQP</sequence>
<dbReference type="AlphaFoldDB" id="A0A939LV86"/>
<dbReference type="EMBL" id="JAGEMK010000003">
    <property type="protein sequence ID" value="MBO1751907.1"/>
    <property type="molecule type" value="Genomic_DNA"/>
</dbReference>
<evidence type="ECO:0000256" key="1">
    <source>
        <dbReference type="SAM" id="Phobius"/>
    </source>
</evidence>